<evidence type="ECO:0000313" key="3">
    <source>
        <dbReference type="Proteomes" id="UP000766486"/>
    </source>
</evidence>
<gene>
    <name evidence="2" type="ORF">CLO192961_LOCUS176415</name>
</gene>
<keyword evidence="3" id="KW-1185">Reference proteome</keyword>
<name>A0ABY6U4A6_BIOOC</name>
<evidence type="ECO:0008006" key="4">
    <source>
        <dbReference type="Google" id="ProtNLM"/>
    </source>
</evidence>
<evidence type="ECO:0000313" key="2">
    <source>
        <dbReference type="EMBL" id="VUC25809.1"/>
    </source>
</evidence>
<comment type="caution">
    <text evidence="2">The sequence shown here is derived from an EMBL/GenBank/DDBJ whole genome shotgun (WGS) entry which is preliminary data.</text>
</comment>
<dbReference type="EMBL" id="CABFNS010000741">
    <property type="protein sequence ID" value="VUC25809.1"/>
    <property type="molecule type" value="Genomic_DNA"/>
</dbReference>
<protein>
    <recommendedName>
        <fullName evidence="4">Invertebrate defensins family profile domain-containing protein</fullName>
    </recommendedName>
</protein>
<reference evidence="2 3" key="1">
    <citation type="submission" date="2019-06" db="EMBL/GenBank/DDBJ databases">
        <authorList>
            <person name="Broberg M."/>
        </authorList>
    </citation>
    <scope>NUCLEOTIDE SEQUENCE [LARGE SCALE GENOMIC DNA]</scope>
</reference>
<keyword evidence="1" id="KW-0732">Signal</keyword>
<sequence length="101" mass="11160">MHFIKSLVSFIALTGFAAAQYADDEDYAGLSRREVSEIAQEEYLAARDEYIEKRDLFRRAGPMGVCQFFPKTGGLVCVRGKSACGICRRDMKVGQACACGH</sequence>
<feature type="chain" id="PRO_5045386663" description="Invertebrate defensins family profile domain-containing protein" evidence="1">
    <location>
        <begin position="20"/>
        <end position="101"/>
    </location>
</feature>
<proteinExistence type="predicted"/>
<dbReference type="Proteomes" id="UP000766486">
    <property type="component" value="Unassembled WGS sequence"/>
</dbReference>
<feature type="signal peptide" evidence="1">
    <location>
        <begin position="1"/>
        <end position="19"/>
    </location>
</feature>
<evidence type="ECO:0000256" key="1">
    <source>
        <dbReference type="SAM" id="SignalP"/>
    </source>
</evidence>
<accession>A0ABY6U4A6</accession>
<organism evidence="2 3">
    <name type="scientific">Bionectria ochroleuca</name>
    <name type="common">Gliocladium roseum</name>
    <dbReference type="NCBI Taxonomy" id="29856"/>
    <lineage>
        <taxon>Eukaryota</taxon>
        <taxon>Fungi</taxon>
        <taxon>Dikarya</taxon>
        <taxon>Ascomycota</taxon>
        <taxon>Pezizomycotina</taxon>
        <taxon>Sordariomycetes</taxon>
        <taxon>Hypocreomycetidae</taxon>
        <taxon>Hypocreales</taxon>
        <taxon>Bionectriaceae</taxon>
        <taxon>Clonostachys</taxon>
    </lineage>
</organism>